<sequence>MSNFWSWSPAGAGTANSMYGNFPLFKKTSSGSNVTNNIPSKQFINPSFPQQNGLQPQMMPTFVTPAPNDVTPIHATPVEVPQGEISQDSVPKIHTSVAQARASPTVPNSAPTPADQQNGTEDATIEYLHGDAAAAYLQQMNIPNDYMYQYQQPSQANQGAPQNVMNPSNDHTNITYQQAGSGDNSGTQNNTWTPELSENNNNTNQQLPVREDAADASANYTHAPNMPTIAVQGATNNTNNMGLNDQAARKKSAVVGKFSKLLSPQRFVQHVSYEGPPETKPSPNAKPIQPQGKPTILSKKHLTLKPKFHLCGRCNKCKAIQSNPGIPNM</sequence>
<proteinExistence type="predicted"/>
<feature type="non-terminal residue" evidence="2">
    <location>
        <position position="1"/>
    </location>
</feature>
<name>A0A8J2LRD7_9HEXA</name>
<accession>A0A8J2LRD7</accession>
<evidence type="ECO:0000313" key="2">
    <source>
        <dbReference type="EMBL" id="CAG7837649.1"/>
    </source>
</evidence>
<reference evidence="2" key="1">
    <citation type="submission" date="2021-06" db="EMBL/GenBank/DDBJ databases">
        <authorList>
            <person name="Hodson N. C."/>
            <person name="Mongue J. A."/>
            <person name="Jaron S. K."/>
        </authorList>
    </citation>
    <scope>NUCLEOTIDE SEQUENCE</scope>
</reference>
<protein>
    <submittedName>
        <fullName evidence="2">Uncharacterized protein</fullName>
    </submittedName>
</protein>
<gene>
    <name evidence="2" type="ORF">AFUS01_LOCUS46731</name>
</gene>
<evidence type="ECO:0000256" key="1">
    <source>
        <dbReference type="SAM" id="MobiDB-lite"/>
    </source>
</evidence>
<comment type="caution">
    <text evidence="2">The sequence shown here is derived from an EMBL/GenBank/DDBJ whole genome shotgun (WGS) entry which is preliminary data.</text>
</comment>
<organism evidence="2 3">
    <name type="scientific">Allacma fusca</name>
    <dbReference type="NCBI Taxonomy" id="39272"/>
    <lineage>
        <taxon>Eukaryota</taxon>
        <taxon>Metazoa</taxon>
        <taxon>Ecdysozoa</taxon>
        <taxon>Arthropoda</taxon>
        <taxon>Hexapoda</taxon>
        <taxon>Collembola</taxon>
        <taxon>Symphypleona</taxon>
        <taxon>Sminthuridae</taxon>
        <taxon>Allacma</taxon>
    </lineage>
</organism>
<evidence type="ECO:0000313" key="3">
    <source>
        <dbReference type="Proteomes" id="UP000708208"/>
    </source>
</evidence>
<feature type="region of interest" description="Disordered" evidence="1">
    <location>
        <begin position="154"/>
        <end position="204"/>
    </location>
</feature>
<dbReference type="EMBL" id="CAJVCH010571495">
    <property type="protein sequence ID" value="CAG7837649.1"/>
    <property type="molecule type" value="Genomic_DNA"/>
</dbReference>
<keyword evidence="3" id="KW-1185">Reference proteome</keyword>
<dbReference type="Proteomes" id="UP000708208">
    <property type="component" value="Unassembled WGS sequence"/>
</dbReference>
<dbReference type="AlphaFoldDB" id="A0A8J2LRD7"/>